<comment type="caution">
    <text evidence="1">The sequence shown here is derived from an EMBL/GenBank/DDBJ whole genome shotgun (WGS) entry which is preliminary data.</text>
</comment>
<gene>
    <name evidence="1" type="ORF">ACD_78C00199G0006</name>
</gene>
<sequence>MTIPFPEDEEEDELLIDSALDWDEDDIETNELEITLDDVENIEEEENIGHKVQTFDPADDGVDNYFDERYFDE</sequence>
<accession>K1YX74</accession>
<proteinExistence type="predicted"/>
<dbReference type="EMBL" id="AMFJ01034199">
    <property type="protein sequence ID" value="EKD29964.1"/>
    <property type="molecule type" value="Genomic_DNA"/>
</dbReference>
<organism evidence="1">
    <name type="scientific">uncultured bacterium</name>
    <name type="common">gcode 4</name>
    <dbReference type="NCBI Taxonomy" id="1234023"/>
    <lineage>
        <taxon>Bacteria</taxon>
        <taxon>environmental samples</taxon>
    </lineage>
</organism>
<evidence type="ECO:0000313" key="1">
    <source>
        <dbReference type="EMBL" id="EKD29964.1"/>
    </source>
</evidence>
<reference evidence="1" key="1">
    <citation type="journal article" date="2012" name="Science">
        <title>Fermentation, hydrogen, and sulfur metabolism in multiple uncultivated bacterial phyla.</title>
        <authorList>
            <person name="Wrighton K.C."/>
            <person name="Thomas B.C."/>
            <person name="Sharon I."/>
            <person name="Miller C.S."/>
            <person name="Castelle C.J."/>
            <person name="VerBerkmoes N.C."/>
            <person name="Wilkins M.J."/>
            <person name="Hettich R.L."/>
            <person name="Lipton M.S."/>
            <person name="Williams K.H."/>
            <person name="Long P.E."/>
            <person name="Banfield J.F."/>
        </authorList>
    </citation>
    <scope>NUCLEOTIDE SEQUENCE [LARGE SCALE GENOMIC DNA]</scope>
</reference>
<name>K1YX74_9BACT</name>
<dbReference type="AlphaFoldDB" id="K1YX74"/>
<protein>
    <submittedName>
        <fullName evidence="1">Uncharacterized protein</fullName>
    </submittedName>
</protein>